<dbReference type="EMBL" id="FR751545">
    <property type="protein sequence ID" value="CBY88548.1"/>
    <property type="molecule type" value="Genomic_DNA"/>
</dbReference>
<protein>
    <submittedName>
        <fullName evidence="1">Uncharacterized protein</fullName>
    </submittedName>
</protein>
<accession>F4N9S0</accession>
<proteinExistence type="predicted"/>
<dbReference type="GeneID" id="10894597"/>
<sequence length="234" mass="26869">MKFKRAISNDEWKELATRLPIGQKRRGFHECQTSFNKTGFEYGRDSDAVWCKCYRCGYARRHDLNHVVYRPADTQQIKVPSDLVPITEVIAKHPRRMLPALEAEQLLPYLGDLMASETYGRIYMPDDSGSYCGLDFTGNQFIPWRSPLRHSMAIKHRDSDELYIVAEACEYMDAFRNFEAGTAFVFAVDASTVSALITHVVAGRYKRVIIQHHPSAQRLAKELRTFCEVKIIGE</sequence>
<organism evidence="1 2">
    <name type="scientific">Pantoea phage LIMEzero</name>
    <dbReference type="NCBI Taxonomy" id="943335"/>
    <lineage>
        <taxon>Viruses</taxon>
        <taxon>Duplodnaviria</taxon>
        <taxon>Heunggongvirae</taxon>
        <taxon>Uroviricota</taxon>
        <taxon>Caudoviricetes</taxon>
        <taxon>Autographivirales</taxon>
        <taxon>Autoscriptoviridae</taxon>
        <taxon>Stentvirinae</taxon>
        <taxon>Waewaevirus</taxon>
        <taxon>Waewaevirus limezero</taxon>
    </lineage>
</organism>
<dbReference type="RefSeq" id="YP_004539090.1">
    <property type="nucleotide sequence ID" value="NC_015585.1"/>
</dbReference>
<keyword evidence="2" id="KW-1185">Reference proteome</keyword>
<reference evidence="2" key="1">
    <citation type="journal article" date="2011" name="Appl. Environ. Microbiol.">
        <title>Bacteriophages LIMElight and LIMEzero of Pantoea agglomerans, belonging to the "phiKMV-like viruses".</title>
        <authorList>
            <person name="Adriaenssens E.M."/>
            <person name="Ceyssens P.J."/>
            <person name="Dunon V."/>
            <person name="Ackermann H.W."/>
            <person name="Van Vaerenbergh J."/>
            <person name="Maes M."/>
            <person name="De Proft M."/>
            <person name="Lavigne R."/>
        </authorList>
    </citation>
    <scope>NUCLEOTIDE SEQUENCE [LARGE SCALE GENOMIC DNA]</scope>
</reference>
<dbReference type="OrthoDB" id="14543at10239"/>
<dbReference type="KEGG" id="vg:10894597"/>
<evidence type="ECO:0000313" key="1">
    <source>
        <dbReference type="EMBL" id="CBY88548.1"/>
    </source>
</evidence>
<dbReference type="Proteomes" id="UP000008465">
    <property type="component" value="Segment"/>
</dbReference>
<name>F4N9S0_9CAUD</name>
<evidence type="ECO:0000313" key="2">
    <source>
        <dbReference type="Proteomes" id="UP000008465"/>
    </source>
</evidence>